<dbReference type="PANTHER" id="PTHR30386">
    <property type="entry name" value="MEMBRANE FUSION SUBUNIT OF EMRAB-TOLC MULTIDRUG EFFLUX PUMP"/>
    <property type="match status" value="1"/>
</dbReference>
<name>A0A3R6A4B2_9BACT</name>
<dbReference type="GO" id="GO:0016020">
    <property type="term" value="C:membrane"/>
    <property type="evidence" value="ECO:0007669"/>
    <property type="project" value="UniProtKB-SubCell"/>
</dbReference>
<accession>A0A3R6A4B2</accession>
<keyword evidence="3 5" id="KW-1133">Transmembrane helix</keyword>
<protein>
    <submittedName>
        <fullName evidence="6">HlyD family efflux transporter periplasmic adaptor subunit</fullName>
    </submittedName>
</protein>
<evidence type="ECO:0000256" key="3">
    <source>
        <dbReference type="ARBA" id="ARBA00022989"/>
    </source>
</evidence>
<dbReference type="PANTHER" id="PTHR30386:SF26">
    <property type="entry name" value="TRANSPORT PROTEIN COMB"/>
    <property type="match status" value="1"/>
</dbReference>
<organism evidence="6 7">
    <name type="scientific">Parabacteroides merdae</name>
    <dbReference type="NCBI Taxonomy" id="46503"/>
    <lineage>
        <taxon>Bacteria</taxon>
        <taxon>Pseudomonadati</taxon>
        <taxon>Bacteroidota</taxon>
        <taxon>Bacteroidia</taxon>
        <taxon>Bacteroidales</taxon>
        <taxon>Tannerellaceae</taxon>
        <taxon>Parabacteroides</taxon>
    </lineage>
</organism>
<evidence type="ECO:0000256" key="1">
    <source>
        <dbReference type="ARBA" id="ARBA00004167"/>
    </source>
</evidence>
<comment type="caution">
    <text evidence="6">The sequence shown here is derived from an EMBL/GenBank/DDBJ whole genome shotgun (WGS) entry which is preliminary data.</text>
</comment>
<dbReference type="EMBL" id="WNCR01000003">
    <property type="protein sequence ID" value="MTU29047.1"/>
    <property type="molecule type" value="Genomic_DNA"/>
</dbReference>
<proteinExistence type="predicted"/>
<gene>
    <name evidence="6" type="ORF">GMD66_07425</name>
</gene>
<keyword evidence="4 5" id="KW-0472">Membrane</keyword>
<dbReference type="InterPro" id="IPR050739">
    <property type="entry name" value="MFP"/>
</dbReference>
<sequence>MEDGKDIELRSEAVQEVMGHVPSWIVRWGITVLSLVVLMLVVGSFFFRYPDVIEAEMRLTSRNPVTEVVARTSGRVSSLYVADGQEVKEGLPLAVVENTALTEDVLRLKQLLARYAGEPERLGYYLLQDVWQLGDIQPAYTALASKDPASRDYRAALGQLLAAVRRWEMDYCIEASASGRVQLLRQGYPNLYVQGGDLFARIVPEDAGEWVGLASMPIASSGKVRKGQRVIVRFSNYPDQEFGIVEGRVLSVSMVPLEDNYRVEIAFPVGLTTNYGICLPVAQEMKATAGIVTEELRLIERFFQPLKKILREGM</sequence>
<evidence type="ECO:0000313" key="6">
    <source>
        <dbReference type="EMBL" id="MTU29047.1"/>
    </source>
</evidence>
<feature type="transmembrane region" description="Helical" evidence="5">
    <location>
        <begin position="25"/>
        <end position="47"/>
    </location>
</feature>
<dbReference type="AlphaFoldDB" id="A0A3R6A4B2"/>
<comment type="subcellular location">
    <subcellularLocation>
        <location evidence="1">Membrane</location>
        <topology evidence="1">Single-pass membrane protein</topology>
    </subcellularLocation>
</comment>
<evidence type="ECO:0000256" key="5">
    <source>
        <dbReference type="SAM" id="Phobius"/>
    </source>
</evidence>
<dbReference type="Proteomes" id="UP000437446">
    <property type="component" value="Unassembled WGS sequence"/>
</dbReference>
<evidence type="ECO:0000313" key="7">
    <source>
        <dbReference type="Proteomes" id="UP000437446"/>
    </source>
</evidence>
<keyword evidence="2 5" id="KW-0812">Transmembrane</keyword>
<reference evidence="6 7" key="1">
    <citation type="journal article" date="2019" name="Nat. Med.">
        <title>A library of human gut bacterial isolates paired with longitudinal multiomics data enables mechanistic microbiome research.</title>
        <authorList>
            <person name="Poyet M."/>
            <person name="Groussin M."/>
            <person name="Gibbons S.M."/>
            <person name="Avila-Pacheco J."/>
            <person name="Jiang X."/>
            <person name="Kearney S.M."/>
            <person name="Perrotta A.R."/>
            <person name="Berdy B."/>
            <person name="Zhao S."/>
            <person name="Lieberman T.D."/>
            <person name="Swanson P.K."/>
            <person name="Smith M."/>
            <person name="Roesemann S."/>
            <person name="Alexander J.E."/>
            <person name="Rich S.A."/>
            <person name="Livny J."/>
            <person name="Vlamakis H."/>
            <person name="Clish C."/>
            <person name="Bullock K."/>
            <person name="Deik A."/>
            <person name="Scott J."/>
            <person name="Pierce K.A."/>
            <person name="Xavier R.J."/>
            <person name="Alm E.J."/>
        </authorList>
    </citation>
    <scope>NUCLEOTIDE SEQUENCE [LARGE SCALE GENOMIC DNA]</scope>
    <source>
        <strain evidence="6 7">BIOML-A25</strain>
    </source>
</reference>
<evidence type="ECO:0000256" key="2">
    <source>
        <dbReference type="ARBA" id="ARBA00022692"/>
    </source>
</evidence>
<dbReference type="Gene3D" id="2.40.50.100">
    <property type="match status" value="1"/>
</dbReference>
<evidence type="ECO:0000256" key="4">
    <source>
        <dbReference type="ARBA" id="ARBA00023136"/>
    </source>
</evidence>